<protein>
    <recommendedName>
        <fullName evidence="1">BHLH domain-containing protein</fullName>
    </recommendedName>
</protein>
<evidence type="ECO:0000313" key="2">
    <source>
        <dbReference type="EMBL" id="CAK8681778.1"/>
    </source>
</evidence>
<proteinExistence type="predicted"/>
<organism evidence="2 3">
    <name type="scientific">Clavelina lepadiformis</name>
    <name type="common">Light-bulb sea squirt</name>
    <name type="synonym">Ascidia lepadiformis</name>
    <dbReference type="NCBI Taxonomy" id="159417"/>
    <lineage>
        <taxon>Eukaryota</taxon>
        <taxon>Metazoa</taxon>
        <taxon>Chordata</taxon>
        <taxon>Tunicata</taxon>
        <taxon>Ascidiacea</taxon>
        <taxon>Aplousobranchia</taxon>
        <taxon>Clavelinidae</taxon>
        <taxon>Clavelina</taxon>
    </lineage>
</organism>
<dbReference type="PROSITE" id="PS50888">
    <property type="entry name" value="BHLH"/>
    <property type="match status" value="1"/>
</dbReference>
<name>A0ABP0FR10_CLALP</name>
<dbReference type="InterPro" id="IPR036638">
    <property type="entry name" value="HLH_DNA-bd_sf"/>
</dbReference>
<dbReference type="Pfam" id="PF00010">
    <property type="entry name" value="HLH"/>
    <property type="match status" value="1"/>
</dbReference>
<dbReference type="SUPFAM" id="SSF47459">
    <property type="entry name" value="HLH, helix-loop-helix DNA-binding domain"/>
    <property type="match status" value="1"/>
</dbReference>
<accession>A0ABP0FR10</accession>
<dbReference type="PANTHER" id="PTHR19290:SF164">
    <property type="entry name" value="BHLH DOMAIN-CONTAINING PROTEIN"/>
    <property type="match status" value="1"/>
</dbReference>
<reference evidence="2 3" key="1">
    <citation type="submission" date="2024-02" db="EMBL/GenBank/DDBJ databases">
        <authorList>
            <person name="Daric V."/>
            <person name="Darras S."/>
        </authorList>
    </citation>
    <scope>NUCLEOTIDE SEQUENCE [LARGE SCALE GENOMIC DNA]</scope>
</reference>
<dbReference type="PANTHER" id="PTHR19290">
    <property type="entry name" value="BASIC HELIX-LOOP-HELIX PROTEIN NEUROGENIN-RELATED"/>
    <property type="match status" value="1"/>
</dbReference>
<dbReference type="Gene3D" id="4.10.280.10">
    <property type="entry name" value="Helix-loop-helix DNA-binding domain"/>
    <property type="match status" value="1"/>
</dbReference>
<evidence type="ECO:0000259" key="1">
    <source>
        <dbReference type="PROSITE" id="PS50888"/>
    </source>
</evidence>
<comment type="caution">
    <text evidence="2">The sequence shown here is derived from an EMBL/GenBank/DDBJ whole genome shotgun (WGS) entry which is preliminary data.</text>
</comment>
<dbReference type="InterPro" id="IPR011598">
    <property type="entry name" value="bHLH_dom"/>
</dbReference>
<feature type="domain" description="BHLH" evidence="1">
    <location>
        <begin position="47"/>
        <end position="88"/>
    </location>
</feature>
<sequence length="88" mass="10098">MVKEIPETTSRSAALKTVASTVMWGIARKRRVHSMAAAPSDSEPRNLKRLQSNERERLQMHQLNEAFQALRDICPRVMHDLKLSKIET</sequence>
<gene>
    <name evidence="2" type="ORF">CVLEPA_LOCUS12019</name>
</gene>
<dbReference type="Proteomes" id="UP001642483">
    <property type="component" value="Unassembled WGS sequence"/>
</dbReference>
<dbReference type="InterPro" id="IPR050359">
    <property type="entry name" value="bHLH_transcription_factors"/>
</dbReference>
<keyword evidence="3" id="KW-1185">Reference proteome</keyword>
<evidence type="ECO:0000313" key="3">
    <source>
        <dbReference type="Proteomes" id="UP001642483"/>
    </source>
</evidence>
<dbReference type="EMBL" id="CAWYQH010000090">
    <property type="protein sequence ID" value="CAK8681778.1"/>
    <property type="molecule type" value="Genomic_DNA"/>
</dbReference>